<dbReference type="RefSeq" id="WP_115922302.1">
    <property type="nucleotide sequence ID" value="NZ_QTUA01000001.1"/>
</dbReference>
<keyword evidence="5" id="KW-1185">Reference proteome</keyword>
<dbReference type="PROSITE" id="PS51186">
    <property type="entry name" value="GNAT"/>
    <property type="match status" value="2"/>
</dbReference>
<keyword evidence="2" id="KW-0012">Acyltransferase</keyword>
<organism evidence="4 5">
    <name type="scientific">Calidifontibacter indicus</name>
    <dbReference type="NCBI Taxonomy" id="419650"/>
    <lineage>
        <taxon>Bacteria</taxon>
        <taxon>Bacillati</taxon>
        <taxon>Actinomycetota</taxon>
        <taxon>Actinomycetes</taxon>
        <taxon>Micrococcales</taxon>
        <taxon>Dermacoccaceae</taxon>
        <taxon>Calidifontibacter</taxon>
    </lineage>
</organism>
<proteinExistence type="predicted"/>
<dbReference type="InterPro" id="IPR000182">
    <property type="entry name" value="GNAT_dom"/>
</dbReference>
<keyword evidence="1 4" id="KW-0808">Transferase</keyword>
<dbReference type="Gene3D" id="3.40.630.30">
    <property type="match status" value="1"/>
</dbReference>
<feature type="domain" description="N-acetyltransferase" evidence="3">
    <location>
        <begin position="6"/>
        <end position="158"/>
    </location>
</feature>
<dbReference type="SUPFAM" id="SSF55729">
    <property type="entry name" value="Acyl-CoA N-acyltransferases (Nat)"/>
    <property type="match status" value="2"/>
</dbReference>
<evidence type="ECO:0000313" key="4">
    <source>
        <dbReference type="EMBL" id="REF30291.1"/>
    </source>
</evidence>
<dbReference type="Pfam" id="PF00583">
    <property type="entry name" value="Acetyltransf_1"/>
    <property type="match status" value="2"/>
</dbReference>
<dbReference type="Proteomes" id="UP000256253">
    <property type="component" value="Unassembled WGS sequence"/>
</dbReference>
<dbReference type="InterPro" id="IPR016181">
    <property type="entry name" value="Acyl_CoA_acyltransferase"/>
</dbReference>
<evidence type="ECO:0000259" key="3">
    <source>
        <dbReference type="PROSITE" id="PS51186"/>
    </source>
</evidence>
<evidence type="ECO:0000313" key="5">
    <source>
        <dbReference type="Proteomes" id="UP000256253"/>
    </source>
</evidence>
<sequence length="335" mass="36661">MTFDIIPIDPLVDEDLATQWIEVQKRSGEADWGDDHCAWALAEIQGRRRGTGYSFVDLAAVQGDSVIGMAAVAMPLLDNTHLALLMLHVDPDHRGQGVGTALADAALGHIRERGRTVVQADTETPAAAKEPAGPRFAMKCGAKCAQTVFRSDMTLPADRDLLRRFAAGEGVEDAAAFRIDWRLDEIPDEWLPGLAVLEQRMSTDAPQGDMTVEEEDWTADRVQENLDWARNAGRRIVQAVAFEGEALVGFTQIEVSANSPTLGYQQDTLVLREARGNGLGLRLKATAALALMDELPQVTTVRTWNAHDNRHMLAVNADLGYVRTGVLQVWEKTLG</sequence>
<dbReference type="OrthoDB" id="4119890at2"/>
<dbReference type="InterPro" id="IPR050832">
    <property type="entry name" value="Bact_Acetyltransf"/>
</dbReference>
<dbReference type="CDD" id="cd04301">
    <property type="entry name" value="NAT_SF"/>
    <property type="match status" value="1"/>
</dbReference>
<name>A0A3D9UZP3_9MICO</name>
<dbReference type="EMBL" id="QTUA01000001">
    <property type="protein sequence ID" value="REF30291.1"/>
    <property type="molecule type" value="Genomic_DNA"/>
</dbReference>
<dbReference type="AlphaFoldDB" id="A0A3D9UZP3"/>
<evidence type="ECO:0000256" key="1">
    <source>
        <dbReference type="ARBA" id="ARBA00022679"/>
    </source>
</evidence>
<reference evidence="4 5" key="1">
    <citation type="submission" date="2018-08" db="EMBL/GenBank/DDBJ databases">
        <title>Sequencing the genomes of 1000 actinobacteria strains.</title>
        <authorList>
            <person name="Klenk H.-P."/>
        </authorList>
    </citation>
    <scope>NUCLEOTIDE SEQUENCE [LARGE SCALE GENOMIC DNA]</scope>
    <source>
        <strain evidence="4 5">DSM 22967</strain>
    </source>
</reference>
<evidence type="ECO:0000256" key="2">
    <source>
        <dbReference type="ARBA" id="ARBA00023315"/>
    </source>
</evidence>
<dbReference type="GO" id="GO:0016747">
    <property type="term" value="F:acyltransferase activity, transferring groups other than amino-acyl groups"/>
    <property type="evidence" value="ECO:0007669"/>
    <property type="project" value="InterPro"/>
</dbReference>
<gene>
    <name evidence="4" type="ORF">DFJ65_1295</name>
</gene>
<dbReference type="PANTHER" id="PTHR43877">
    <property type="entry name" value="AMINOALKYLPHOSPHONATE N-ACETYLTRANSFERASE-RELATED-RELATED"/>
    <property type="match status" value="1"/>
</dbReference>
<comment type="caution">
    <text evidence="4">The sequence shown here is derived from an EMBL/GenBank/DDBJ whole genome shotgun (WGS) entry which is preliminary data.</text>
</comment>
<protein>
    <submittedName>
        <fullName evidence="4">Acetyltransferase (GNAT) family protein</fullName>
    </submittedName>
</protein>
<accession>A0A3D9UZP3</accession>
<feature type="domain" description="N-acetyltransferase" evidence="3">
    <location>
        <begin position="196"/>
        <end position="335"/>
    </location>
</feature>